<keyword evidence="3" id="KW-1185">Reference proteome</keyword>
<sequence>MRHSGIQVTQDAALAGSDCSSCPGEQPQRQGRRETTLAAVLLGGLYTSSGGQVEMRQLGSQSADRLAPLYHLKRFSYSVMKLTLVHPIDKRNKH</sequence>
<evidence type="ECO:0000313" key="2">
    <source>
        <dbReference type="EMBL" id="KAJ1087828.1"/>
    </source>
</evidence>
<name>A0AAV7LEM0_PLEWA</name>
<proteinExistence type="predicted"/>
<dbReference type="AlphaFoldDB" id="A0AAV7LEM0"/>
<dbReference type="Proteomes" id="UP001066276">
    <property type="component" value="Chromosome 11"/>
</dbReference>
<evidence type="ECO:0000256" key="1">
    <source>
        <dbReference type="SAM" id="MobiDB-lite"/>
    </source>
</evidence>
<evidence type="ECO:0000313" key="3">
    <source>
        <dbReference type="Proteomes" id="UP001066276"/>
    </source>
</evidence>
<accession>A0AAV7LEM0</accession>
<protein>
    <submittedName>
        <fullName evidence="2">Uncharacterized protein</fullName>
    </submittedName>
</protein>
<comment type="caution">
    <text evidence="2">The sequence shown here is derived from an EMBL/GenBank/DDBJ whole genome shotgun (WGS) entry which is preliminary data.</text>
</comment>
<organism evidence="2 3">
    <name type="scientific">Pleurodeles waltl</name>
    <name type="common">Iberian ribbed newt</name>
    <dbReference type="NCBI Taxonomy" id="8319"/>
    <lineage>
        <taxon>Eukaryota</taxon>
        <taxon>Metazoa</taxon>
        <taxon>Chordata</taxon>
        <taxon>Craniata</taxon>
        <taxon>Vertebrata</taxon>
        <taxon>Euteleostomi</taxon>
        <taxon>Amphibia</taxon>
        <taxon>Batrachia</taxon>
        <taxon>Caudata</taxon>
        <taxon>Salamandroidea</taxon>
        <taxon>Salamandridae</taxon>
        <taxon>Pleurodelinae</taxon>
        <taxon>Pleurodeles</taxon>
    </lineage>
</organism>
<dbReference type="EMBL" id="JANPWB010000015">
    <property type="protein sequence ID" value="KAJ1087828.1"/>
    <property type="molecule type" value="Genomic_DNA"/>
</dbReference>
<reference evidence="2" key="1">
    <citation type="journal article" date="2022" name="bioRxiv">
        <title>Sequencing and chromosome-scale assembly of the giantPleurodeles waltlgenome.</title>
        <authorList>
            <person name="Brown T."/>
            <person name="Elewa A."/>
            <person name="Iarovenko S."/>
            <person name="Subramanian E."/>
            <person name="Araus A.J."/>
            <person name="Petzold A."/>
            <person name="Susuki M."/>
            <person name="Suzuki K.-i.T."/>
            <person name="Hayashi T."/>
            <person name="Toyoda A."/>
            <person name="Oliveira C."/>
            <person name="Osipova E."/>
            <person name="Leigh N.D."/>
            <person name="Simon A."/>
            <person name="Yun M.H."/>
        </authorList>
    </citation>
    <scope>NUCLEOTIDE SEQUENCE</scope>
    <source>
        <strain evidence="2">20211129_DDA</strain>
        <tissue evidence="2">Liver</tissue>
    </source>
</reference>
<feature type="region of interest" description="Disordered" evidence="1">
    <location>
        <begin position="1"/>
        <end position="33"/>
    </location>
</feature>
<gene>
    <name evidence="2" type="ORF">NDU88_000991</name>
</gene>
<feature type="compositionally biased region" description="Polar residues" evidence="1">
    <location>
        <begin position="1"/>
        <end position="10"/>
    </location>
</feature>